<evidence type="ECO:0000256" key="5">
    <source>
        <dbReference type="ARBA" id="ARBA00023136"/>
    </source>
</evidence>
<dbReference type="RefSeq" id="WP_093289273.1">
    <property type="nucleotide sequence ID" value="NZ_FOFS01000017.1"/>
</dbReference>
<evidence type="ECO:0000313" key="7">
    <source>
        <dbReference type="EMBL" id="SER14006.1"/>
    </source>
</evidence>
<dbReference type="STRING" id="489703.SAMN04488038_11717"/>
<dbReference type="PANTHER" id="PTHR43701:SF2">
    <property type="entry name" value="MEMBRANE TRANSPORTER PROTEIN YJNA-RELATED"/>
    <property type="match status" value="1"/>
</dbReference>
<feature type="transmembrane region" description="Helical" evidence="6">
    <location>
        <begin position="104"/>
        <end position="126"/>
    </location>
</feature>
<dbReference type="PANTHER" id="PTHR43701">
    <property type="entry name" value="MEMBRANE TRANSPORTER PROTEIN MJ0441-RELATED"/>
    <property type="match status" value="1"/>
</dbReference>
<feature type="transmembrane region" description="Helical" evidence="6">
    <location>
        <begin position="73"/>
        <end position="92"/>
    </location>
</feature>
<feature type="transmembrane region" description="Helical" evidence="6">
    <location>
        <begin position="6"/>
        <end position="25"/>
    </location>
</feature>
<feature type="transmembrane region" description="Helical" evidence="6">
    <location>
        <begin position="215"/>
        <end position="236"/>
    </location>
</feature>
<gene>
    <name evidence="7" type="ORF">SAMN04488038_11717</name>
</gene>
<keyword evidence="3 6" id="KW-0812">Transmembrane</keyword>
<name>A0A1H9LRF7_9GAMM</name>
<comment type="subcellular location">
    <subcellularLocation>
        <location evidence="6">Cell membrane</location>
        <topology evidence="6">Multi-pass membrane protein</topology>
    </subcellularLocation>
    <subcellularLocation>
        <location evidence="1">Membrane</location>
        <topology evidence="1">Multi-pass membrane protein</topology>
    </subcellularLocation>
</comment>
<keyword evidence="4 6" id="KW-1133">Transmembrane helix</keyword>
<feature type="transmembrane region" description="Helical" evidence="6">
    <location>
        <begin position="186"/>
        <end position="209"/>
    </location>
</feature>
<dbReference type="EMBL" id="FOFS01000017">
    <property type="protein sequence ID" value="SER14006.1"/>
    <property type="molecule type" value="Genomic_DNA"/>
</dbReference>
<sequence length="262" mass="27447">MTLEWTNSIAGFGVGLLVGLTGVGGGSLMTPIMVLLFGVAPSTAVGTDLWFAAITKMVGGFVHGKKGSVDWQVLRRMFYGSIPAALATLLWLHLSGADKSHSTLMMRTLGGVLILTSVASVFRSRFHAWGERVRAGRPIEFKSLQPVLTVVAGAILGFLVTFTSIGAGALGAVMLLYLYPRRMSPVTLVGTDIVHAIPLTLLAGTGHLLLGNVNVSMLGALLIGSIPGIVLGSFGSHLAPEKVTRTLIALILVVVGLKMMAF</sequence>
<comment type="similarity">
    <text evidence="2 6">Belongs to the 4-toluene sulfonate uptake permease (TSUP) (TC 2.A.102) family.</text>
</comment>
<keyword evidence="8" id="KW-1185">Reference proteome</keyword>
<keyword evidence="5 6" id="KW-0472">Membrane</keyword>
<evidence type="ECO:0000256" key="3">
    <source>
        <dbReference type="ARBA" id="ARBA00022692"/>
    </source>
</evidence>
<evidence type="ECO:0000256" key="1">
    <source>
        <dbReference type="ARBA" id="ARBA00004141"/>
    </source>
</evidence>
<dbReference type="Pfam" id="PF01925">
    <property type="entry name" value="TauE"/>
    <property type="match status" value="1"/>
</dbReference>
<reference evidence="7 8" key="1">
    <citation type="submission" date="2016-10" db="EMBL/GenBank/DDBJ databases">
        <authorList>
            <person name="de Groot N.N."/>
        </authorList>
    </citation>
    <scope>NUCLEOTIDE SEQUENCE [LARGE SCALE GENOMIC DNA]</scope>
    <source>
        <strain evidence="7 8">DSM 25927</strain>
    </source>
</reference>
<accession>A0A1H9LRF7</accession>
<evidence type="ECO:0000256" key="6">
    <source>
        <dbReference type="RuleBase" id="RU363041"/>
    </source>
</evidence>
<feature type="transmembrane region" description="Helical" evidence="6">
    <location>
        <begin position="243"/>
        <end position="261"/>
    </location>
</feature>
<dbReference type="AlphaFoldDB" id="A0A1H9LRF7"/>
<feature type="transmembrane region" description="Helical" evidence="6">
    <location>
        <begin position="146"/>
        <end position="179"/>
    </location>
</feature>
<evidence type="ECO:0000256" key="2">
    <source>
        <dbReference type="ARBA" id="ARBA00009142"/>
    </source>
</evidence>
<evidence type="ECO:0000256" key="4">
    <source>
        <dbReference type="ARBA" id="ARBA00022989"/>
    </source>
</evidence>
<dbReference type="InterPro" id="IPR051598">
    <property type="entry name" value="TSUP/Inactive_protease-like"/>
</dbReference>
<keyword evidence="6" id="KW-1003">Cell membrane</keyword>
<organism evidence="7 8">
    <name type="scientific">Solimonas aquatica</name>
    <dbReference type="NCBI Taxonomy" id="489703"/>
    <lineage>
        <taxon>Bacteria</taxon>
        <taxon>Pseudomonadati</taxon>
        <taxon>Pseudomonadota</taxon>
        <taxon>Gammaproteobacteria</taxon>
        <taxon>Nevskiales</taxon>
        <taxon>Nevskiaceae</taxon>
        <taxon>Solimonas</taxon>
    </lineage>
</organism>
<proteinExistence type="inferred from homology"/>
<evidence type="ECO:0000313" key="8">
    <source>
        <dbReference type="Proteomes" id="UP000199233"/>
    </source>
</evidence>
<dbReference type="OrthoDB" id="5189995at2"/>
<dbReference type="GO" id="GO:0005886">
    <property type="term" value="C:plasma membrane"/>
    <property type="evidence" value="ECO:0007669"/>
    <property type="project" value="UniProtKB-SubCell"/>
</dbReference>
<protein>
    <recommendedName>
        <fullName evidence="6">Probable membrane transporter protein</fullName>
    </recommendedName>
</protein>
<dbReference type="InterPro" id="IPR002781">
    <property type="entry name" value="TM_pro_TauE-like"/>
</dbReference>
<dbReference type="Proteomes" id="UP000199233">
    <property type="component" value="Unassembled WGS sequence"/>
</dbReference>